<evidence type="ECO:0000313" key="2">
    <source>
        <dbReference type="EMBL" id="GIY33373.1"/>
    </source>
</evidence>
<evidence type="ECO:0000313" key="3">
    <source>
        <dbReference type="Proteomes" id="UP001054945"/>
    </source>
</evidence>
<proteinExistence type="predicted"/>
<comment type="caution">
    <text evidence="2">The sequence shown here is derived from an EMBL/GenBank/DDBJ whole genome shotgun (WGS) entry which is preliminary data.</text>
</comment>
<keyword evidence="3" id="KW-1185">Reference proteome</keyword>
<feature type="compositionally biased region" description="Basic and acidic residues" evidence="1">
    <location>
        <begin position="47"/>
        <end position="67"/>
    </location>
</feature>
<feature type="region of interest" description="Disordered" evidence="1">
    <location>
        <begin position="47"/>
        <end position="100"/>
    </location>
</feature>
<name>A0AAV4SG46_CAEEX</name>
<sequence>MNLWLYTRSKTQKKIARKLKKRKPSGTGNIDKLFTEDFTMEELQKAIKDIKEKEHPGPDNKIHDTGNKKSGCNRKKEDGTKKKKKKKKAYDINWEESLPG</sequence>
<dbReference type="EMBL" id="BPLR01009629">
    <property type="protein sequence ID" value="GIY33373.1"/>
    <property type="molecule type" value="Genomic_DNA"/>
</dbReference>
<evidence type="ECO:0000256" key="1">
    <source>
        <dbReference type="SAM" id="MobiDB-lite"/>
    </source>
</evidence>
<gene>
    <name evidence="2" type="ORF">CEXT_26871</name>
</gene>
<protein>
    <submittedName>
        <fullName evidence="2">Uncharacterized protein</fullName>
    </submittedName>
</protein>
<organism evidence="2 3">
    <name type="scientific">Caerostris extrusa</name>
    <name type="common">Bark spider</name>
    <name type="synonym">Caerostris bankana</name>
    <dbReference type="NCBI Taxonomy" id="172846"/>
    <lineage>
        <taxon>Eukaryota</taxon>
        <taxon>Metazoa</taxon>
        <taxon>Ecdysozoa</taxon>
        <taxon>Arthropoda</taxon>
        <taxon>Chelicerata</taxon>
        <taxon>Arachnida</taxon>
        <taxon>Araneae</taxon>
        <taxon>Araneomorphae</taxon>
        <taxon>Entelegynae</taxon>
        <taxon>Araneoidea</taxon>
        <taxon>Araneidae</taxon>
        <taxon>Caerostris</taxon>
    </lineage>
</organism>
<accession>A0AAV4SG46</accession>
<dbReference type="Proteomes" id="UP001054945">
    <property type="component" value="Unassembled WGS sequence"/>
</dbReference>
<reference evidence="2 3" key="1">
    <citation type="submission" date="2021-06" db="EMBL/GenBank/DDBJ databases">
        <title>Caerostris extrusa draft genome.</title>
        <authorList>
            <person name="Kono N."/>
            <person name="Arakawa K."/>
        </authorList>
    </citation>
    <scope>NUCLEOTIDE SEQUENCE [LARGE SCALE GENOMIC DNA]</scope>
</reference>
<dbReference type="AlphaFoldDB" id="A0AAV4SG46"/>